<dbReference type="InterPro" id="IPR035472">
    <property type="entry name" value="RpiR-like_SIS"/>
</dbReference>
<dbReference type="GO" id="GO:1901135">
    <property type="term" value="P:carbohydrate derivative metabolic process"/>
    <property type="evidence" value="ECO:0007669"/>
    <property type="project" value="InterPro"/>
</dbReference>
<accession>A0A8J3QP99</accession>
<gene>
    <name evidence="6" type="ORF">Raf01_20660</name>
</gene>
<evidence type="ECO:0000259" key="4">
    <source>
        <dbReference type="PROSITE" id="PS51071"/>
    </source>
</evidence>
<dbReference type="SUPFAM" id="SSF53697">
    <property type="entry name" value="SIS domain"/>
    <property type="match status" value="1"/>
</dbReference>
<evidence type="ECO:0000256" key="1">
    <source>
        <dbReference type="ARBA" id="ARBA00023015"/>
    </source>
</evidence>
<name>A0A8J3QP99_9ACTN</name>
<organism evidence="6 7">
    <name type="scientific">Rugosimonospora africana</name>
    <dbReference type="NCBI Taxonomy" id="556532"/>
    <lineage>
        <taxon>Bacteria</taxon>
        <taxon>Bacillati</taxon>
        <taxon>Actinomycetota</taxon>
        <taxon>Actinomycetes</taxon>
        <taxon>Micromonosporales</taxon>
        <taxon>Micromonosporaceae</taxon>
        <taxon>Rugosimonospora</taxon>
    </lineage>
</organism>
<dbReference type="GO" id="GO:0097367">
    <property type="term" value="F:carbohydrate derivative binding"/>
    <property type="evidence" value="ECO:0007669"/>
    <property type="project" value="InterPro"/>
</dbReference>
<evidence type="ECO:0000256" key="3">
    <source>
        <dbReference type="ARBA" id="ARBA00023163"/>
    </source>
</evidence>
<dbReference type="InterPro" id="IPR036388">
    <property type="entry name" value="WH-like_DNA-bd_sf"/>
</dbReference>
<dbReference type="Gene3D" id="1.10.10.10">
    <property type="entry name" value="Winged helix-like DNA-binding domain superfamily/Winged helix DNA-binding domain"/>
    <property type="match status" value="1"/>
</dbReference>
<dbReference type="RefSeq" id="WP_239133507.1">
    <property type="nucleotide sequence ID" value="NZ_BONZ01000018.1"/>
</dbReference>
<dbReference type="Pfam" id="PF01380">
    <property type="entry name" value="SIS"/>
    <property type="match status" value="1"/>
</dbReference>
<keyword evidence="7" id="KW-1185">Reference proteome</keyword>
<dbReference type="EMBL" id="BONZ01000018">
    <property type="protein sequence ID" value="GIH13894.1"/>
    <property type="molecule type" value="Genomic_DNA"/>
</dbReference>
<proteinExistence type="predicted"/>
<dbReference type="InterPro" id="IPR000281">
    <property type="entry name" value="HTH_RpiR"/>
</dbReference>
<dbReference type="InterPro" id="IPR047640">
    <property type="entry name" value="RpiR-like"/>
</dbReference>
<evidence type="ECO:0000313" key="6">
    <source>
        <dbReference type="EMBL" id="GIH13894.1"/>
    </source>
</evidence>
<dbReference type="Gene3D" id="3.40.50.10490">
    <property type="entry name" value="Glucose-6-phosphate isomerase like protein, domain 1"/>
    <property type="match status" value="1"/>
</dbReference>
<dbReference type="PANTHER" id="PTHR30514">
    <property type="entry name" value="GLUCOKINASE"/>
    <property type="match status" value="1"/>
</dbReference>
<dbReference type="GO" id="GO:0003700">
    <property type="term" value="F:DNA-binding transcription factor activity"/>
    <property type="evidence" value="ECO:0007669"/>
    <property type="project" value="InterPro"/>
</dbReference>
<feature type="domain" description="HTH rpiR-type" evidence="4">
    <location>
        <begin position="4"/>
        <end position="80"/>
    </location>
</feature>
<dbReference type="SUPFAM" id="SSF46689">
    <property type="entry name" value="Homeodomain-like"/>
    <property type="match status" value="1"/>
</dbReference>
<evidence type="ECO:0000256" key="2">
    <source>
        <dbReference type="ARBA" id="ARBA00023125"/>
    </source>
</evidence>
<comment type="caution">
    <text evidence="6">The sequence shown here is derived from an EMBL/GenBank/DDBJ whole genome shotgun (WGS) entry which is preliminary data.</text>
</comment>
<sequence length="291" mass="30956">MSDANILVRIRGALPSLRPAERRVAEAILADPAAAAELSISALARQCATSETTVMRLCRSLGMERFPELRLALARAASIQEARFGAEVQIDGDISATDSLADVVRKIGFSDARAIEDTTSTLDIEALGRSAEAVNQARRIDLYGVGASGFVCQDLHQKLHRIGLLAFAWPDPNAALTSAALLTEADVAVAISHTGTTIDTVESLRLASSRGATTIAITNFVSSPVTEHADLVLTTAARETTFRSGATASRIAQLAVVDCLFVAVAQRTYDSAMQALELTYAAVQDRRYPAR</sequence>
<dbReference type="InterPro" id="IPR046348">
    <property type="entry name" value="SIS_dom_sf"/>
</dbReference>
<reference evidence="6" key="1">
    <citation type="submission" date="2021-01" db="EMBL/GenBank/DDBJ databases">
        <title>Whole genome shotgun sequence of Rugosimonospora africana NBRC 104875.</title>
        <authorList>
            <person name="Komaki H."/>
            <person name="Tamura T."/>
        </authorList>
    </citation>
    <scope>NUCLEOTIDE SEQUENCE</scope>
    <source>
        <strain evidence="6">NBRC 104875</strain>
    </source>
</reference>
<dbReference type="PROSITE" id="PS51464">
    <property type="entry name" value="SIS"/>
    <property type="match status" value="1"/>
</dbReference>
<evidence type="ECO:0000259" key="5">
    <source>
        <dbReference type="PROSITE" id="PS51464"/>
    </source>
</evidence>
<dbReference type="InterPro" id="IPR009057">
    <property type="entry name" value="Homeodomain-like_sf"/>
</dbReference>
<dbReference type="CDD" id="cd05013">
    <property type="entry name" value="SIS_RpiR"/>
    <property type="match status" value="1"/>
</dbReference>
<dbReference type="Proteomes" id="UP000642748">
    <property type="component" value="Unassembled WGS sequence"/>
</dbReference>
<dbReference type="Pfam" id="PF01418">
    <property type="entry name" value="HTH_6"/>
    <property type="match status" value="1"/>
</dbReference>
<protein>
    <submittedName>
        <fullName evidence="6">Transcriptional regulator</fullName>
    </submittedName>
</protein>
<dbReference type="PANTHER" id="PTHR30514:SF1">
    <property type="entry name" value="HTH-TYPE TRANSCRIPTIONAL REGULATOR HEXR-RELATED"/>
    <property type="match status" value="1"/>
</dbReference>
<keyword evidence="1" id="KW-0805">Transcription regulation</keyword>
<keyword evidence="2" id="KW-0238">DNA-binding</keyword>
<evidence type="ECO:0000313" key="7">
    <source>
        <dbReference type="Proteomes" id="UP000642748"/>
    </source>
</evidence>
<dbReference type="InterPro" id="IPR001347">
    <property type="entry name" value="SIS_dom"/>
</dbReference>
<dbReference type="PROSITE" id="PS51071">
    <property type="entry name" value="HTH_RPIR"/>
    <property type="match status" value="1"/>
</dbReference>
<keyword evidence="3" id="KW-0804">Transcription</keyword>
<dbReference type="AlphaFoldDB" id="A0A8J3QP99"/>
<dbReference type="GO" id="GO:0003677">
    <property type="term" value="F:DNA binding"/>
    <property type="evidence" value="ECO:0007669"/>
    <property type="project" value="UniProtKB-KW"/>
</dbReference>
<feature type="domain" description="SIS" evidence="5">
    <location>
        <begin position="130"/>
        <end position="270"/>
    </location>
</feature>